<feature type="compositionally biased region" description="Polar residues" evidence="1">
    <location>
        <begin position="11"/>
        <end position="25"/>
    </location>
</feature>
<evidence type="ECO:0000313" key="3">
    <source>
        <dbReference type="Proteomes" id="UP000616885"/>
    </source>
</evidence>
<name>A0A8H7KBV6_BIOOC</name>
<evidence type="ECO:0000313" key="2">
    <source>
        <dbReference type="EMBL" id="KAF9747052.1"/>
    </source>
</evidence>
<proteinExistence type="predicted"/>
<dbReference type="Proteomes" id="UP000616885">
    <property type="component" value="Unassembled WGS sequence"/>
</dbReference>
<accession>A0A8H7KBV6</accession>
<organism evidence="2 3">
    <name type="scientific">Bionectria ochroleuca</name>
    <name type="common">Gliocladium roseum</name>
    <dbReference type="NCBI Taxonomy" id="29856"/>
    <lineage>
        <taxon>Eukaryota</taxon>
        <taxon>Fungi</taxon>
        <taxon>Dikarya</taxon>
        <taxon>Ascomycota</taxon>
        <taxon>Pezizomycotina</taxon>
        <taxon>Sordariomycetes</taxon>
        <taxon>Hypocreomycetidae</taxon>
        <taxon>Hypocreales</taxon>
        <taxon>Bionectriaceae</taxon>
        <taxon>Clonostachys</taxon>
    </lineage>
</organism>
<reference evidence="2" key="1">
    <citation type="submission" date="2020-10" db="EMBL/GenBank/DDBJ databases">
        <title>High-Quality Genome Resource of Clonostachys rosea strain S41 by Oxford Nanopore Long-Read Sequencing.</title>
        <authorList>
            <person name="Wang H."/>
        </authorList>
    </citation>
    <scope>NUCLEOTIDE SEQUENCE</scope>
    <source>
        <strain evidence="2">S41</strain>
    </source>
</reference>
<sequence length="186" mass="20869">MDAPDGHRRNGSLSTNHPGKQQIHPNYQPYRETQERSPQDHPAMATATLLHPTSSFPPPQPYSYPHHNPSMISPTESRNEDSDSSKRQSLPSISEVISGAKPYAPQQSNVQPSPPASLHSRPTHVRTRSPRNMLLPLRRHSHLHLVPTRHRGKSLSPILRLAQTALQWTPRLTSGFRPAHEPAYQA</sequence>
<protein>
    <submittedName>
        <fullName evidence="2">Uncharacterized protein</fullName>
    </submittedName>
</protein>
<feature type="region of interest" description="Disordered" evidence="1">
    <location>
        <begin position="1"/>
        <end position="133"/>
    </location>
</feature>
<gene>
    <name evidence="2" type="ORF">IM811_002386</name>
</gene>
<comment type="caution">
    <text evidence="2">The sequence shown here is derived from an EMBL/GenBank/DDBJ whole genome shotgun (WGS) entry which is preliminary data.</text>
</comment>
<feature type="compositionally biased region" description="Basic and acidic residues" evidence="1">
    <location>
        <begin position="77"/>
        <end position="86"/>
    </location>
</feature>
<dbReference type="EMBL" id="JADCTT010000010">
    <property type="protein sequence ID" value="KAF9747052.1"/>
    <property type="molecule type" value="Genomic_DNA"/>
</dbReference>
<dbReference type="AlphaFoldDB" id="A0A8H7KBV6"/>
<evidence type="ECO:0000256" key="1">
    <source>
        <dbReference type="SAM" id="MobiDB-lite"/>
    </source>
</evidence>